<evidence type="ECO:0000313" key="3">
    <source>
        <dbReference type="Proteomes" id="UP000324222"/>
    </source>
</evidence>
<dbReference type="AlphaFoldDB" id="A0A5B7FRT3"/>
<feature type="compositionally biased region" description="Pro residues" evidence="1">
    <location>
        <begin position="8"/>
        <end position="24"/>
    </location>
</feature>
<dbReference type="Proteomes" id="UP000324222">
    <property type="component" value="Unassembled WGS sequence"/>
</dbReference>
<feature type="compositionally biased region" description="Polar residues" evidence="1">
    <location>
        <begin position="28"/>
        <end position="38"/>
    </location>
</feature>
<feature type="region of interest" description="Disordered" evidence="1">
    <location>
        <begin position="430"/>
        <end position="450"/>
    </location>
</feature>
<evidence type="ECO:0000313" key="2">
    <source>
        <dbReference type="EMBL" id="MPC47084.1"/>
    </source>
</evidence>
<feature type="region of interest" description="Disordered" evidence="1">
    <location>
        <begin position="1"/>
        <end position="46"/>
    </location>
</feature>
<accession>A0A5B7FRT3</accession>
<proteinExistence type="predicted"/>
<comment type="caution">
    <text evidence="2">The sequence shown here is derived from an EMBL/GenBank/DDBJ whole genome shotgun (WGS) entry which is preliminary data.</text>
</comment>
<gene>
    <name evidence="2" type="ORF">E2C01_040820</name>
</gene>
<name>A0A5B7FRT3_PORTR</name>
<protein>
    <submittedName>
        <fullName evidence="2">Uncharacterized protein</fullName>
    </submittedName>
</protein>
<keyword evidence="3" id="KW-1185">Reference proteome</keyword>
<reference evidence="2 3" key="1">
    <citation type="submission" date="2019-05" db="EMBL/GenBank/DDBJ databases">
        <title>Another draft genome of Portunus trituberculatus and its Hox gene families provides insights of decapod evolution.</title>
        <authorList>
            <person name="Jeong J.-H."/>
            <person name="Song I."/>
            <person name="Kim S."/>
            <person name="Choi T."/>
            <person name="Kim D."/>
            <person name="Ryu S."/>
            <person name="Kim W."/>
        </authorList>
    </citation>
    <scope>NUCLEOTIDE SEQUENCE [LARGE SCALE GENOMIC DNA]</scope>
    <source>
        <tissue evidence="2">Muscle</tissue>
    </source>
</reference>
<dbReference type="EMBL" id="VSRR010007543">
    <property type="protein sequence ID" value="MPC47084.1"/>
    <property type="molecule type" value="Genomic_DNA"/>
</dbReference>
<feature type="compositionally biased region" description="Polar residues" evidence="1">
    <location>
        <begin position="433"/>
        <end position="450"/>
    </location>
</feature>
<dbReference type="OrthoDB" id="6381331at2759"/>
<evidence type="ECO:0000256" key="1">
    <source>
        <dbReference type="SAM" id="MobiDB-lite"/>
    </source>
</evidence>
<organism evidence="2 3">
    <name type="scientific">Portunus trituberculatus</name>
    <name type="common">Swimming crab</name>
    <name type="synonym">Neptunus trituberculatus</name>
    <dbReference type="NCBI Taxonomy" id="210409"/>
    <lineage>
        <taxon>Eukaryota</taxon>
        <taxon>Metazoa</taxon>
        <taxon>Ecdysozoa</taxon>
        <taxon>Arthropoda</taxon>
        <taxon>Crustacea</taxon>
        <taxon>Multicrustacea</taxon>
        <taxon>Malacostraca</taxon>
        <taxon>Eumalacostraca</taxon>
        <taxon>Eucarida</taxon>
        <taxon>Decapoda</taxon>
        <taxon>Pleocyemata</taxon>
        <taxon>Brachyura</taxon>
        <taxon>Eubrachyura</taxon>
        <taxon>Portunoidea</taxon>
        <taxon>Portunidae</taxon>
        <taxon>Portuninae</taxon>
        <taxon>Portunus</taxon>
    </lineage>
</organism>
<sequence>MNVAPLLPKSPPKPRPSSRPPTPPLLDYSSNSTHTDGNASLPVGQSLKLPYISPKLSSQKEVPSPPSNTQTRLLSGTQAATRASNAQSLLEVSQDKKSSLSEVGISKVTPKHDILPAFEVKVGQTDMKVAGSKAVVSKIQQKSYPSCLLPTTLTNTIGELVTVNGTRYVRVKSKEEVMLVSLNAGPKGDAPCRVVWESGRPVPIFELSDLTLVNIDAFLSPKNERMQAMVVWQKEKPNTCLQLLDNTYIFLGVRAHVLKEMCGGRENWSAVMIHLSEPTGSDVSSTWVAAEHTAPNINEDGAIQNTSVWSPRKGKKPINANDIVRNRLSEMKLASVSALNAVMKVEASCCIKSVQNNRVTVLVCSKYLDNGQGIALTKLGNIYLDATPITLTAAMKLKKLFWNCELHIADGGKQLSVPLAWRGRKPATGAMLGTSTSQPRQAQSTDDLSDTLNGHRITPPLSCCKQVVAGVVTEVLAEGGRVKAEDGRRFTFSIDACFLYDLCLHQMKAREMLVVGMKVEIEVTYSGGSEVVRRVWLADRGASPTSSHFPEPKLDSWCRMNGVSTDTRQLLMKEAELLSPSLFPTAARGEATTIVDISA</sequence>